<evidence type="ECO:0000256" key="1">
    <source>
        <dbReference type="SAM" id="MobiDB-lite"/>
    </source>
</evidence>
<dbReference type="GO" id="GO:0000981">
    <property type="term" value="F:DNA-binding transcription factor activity, RNA polymerase II-specific"/>
    <property type="evidence" value="ECO:0007669"/>
    <property type="project" value="TreeGrafter"/>
</dbReference>
<dbReference type="InterPro" id="IPR017930">
    <property type="entry name" value="Myb_dom"/>
</dbReference>
<accession>F0XZ12</accession>
<reference evidence="4 5" key="1">
    <citation type="journal article" date="2011" name="Proc. Natl. Acad. Sci. U.S.A.">
        <title>Niche of harmful alga Aureococcus anophagefferens revealed through ecogenomics.</title>
        <authorList>
            <person name="Gobler C.J."/>
            <person name="Berry D.L."/>
            <person name="Dyhrman S.T."/>
            <person name="Wilhelm S.W."/>
            <person name="Salamov A."/>
            <person name="Lobanov A.V."/>
            <person name="Zhang Y."/>
            <person name="Collier J.L."/>
            <person name="Wurch L.L."/>
            <person name="Kustka A.B."/>
            <person name="Dill B.D."/>
            <person name="Shah M."/>
            <person name="VerBerkmoes N.C."/>
            <person name="Kuo A."/>
            <person name="Terry A."/>
            <person name="Pangilinan J."/>
            <person name="Lindquist E.A."/>
            <person name="Lucas S."/>
            <person name="Paulsen I.T."/>
            <person name="Hattenrath-Lehmann T.K."/>
            <person name="Talmage S.C."/>
            <person name="Walker E.A."/>
            <person name="Koch F."/>
            <person name="Burson A.M."/>
            <person name="Marcoval M.A."/>
            <person name="Tang Y.Z."/>
            <person name="Lecleir G.R."/>
            <person name="Coyne K.J."/>
            <person name="Berg G.M."/>
            <person name="Bertrand E.M."/>
            <person name="Saito M.A."/>
            <person name="Gladyshev V.N."/>
            <person name="Grigoriev I.V."/>
        </authorList>
    </citation>
    <scope>NUCLEOTIDE SEQUENCE [LARGE SCALE GENOMIC DNA]</scope>
    <source>
        <strain evidence="5">CCMP 1984</strain>
    </source>
</reference>
<proteinExistence type="predicted"/>
<dbReference type="EMBL" id="GL833121">
    <property type="protein sequence ID" value="EGB11862.1"/>
    <property type="molecule type" value="Genomic_DNA"/>
</dbReference>
<dbReference type="PANTHER" id="PTHR45614:SF274">
    <property type="entry name" value="MYB-LIKE DNA-BINDING PROTEIN"/>
    <property type="match status" value="1"/>
</dbReference>
<dbReference type="OMA" id="HGNKWTE"/>
<dbReference type="GO" id="GO:0000978">
    <property type="term" value="F:RNA polymerase II cis-regulatory region sequence-specific DNA binding"/>
    <property type="evidence" value="ECO:0007669"/>
    <property type="project" value="TreeGrafter"/>
</dbReference>
<dbReference type="InParanoid" id="F0XZ12"/>
<feature type="domain" description="Myb-like" evidence="2">
    <location>
        <begin position="19"/>
        <end position="66"/>
    </location>
</feature>
<dbReference type="GeneID" id="20219303"/>
<feature type="domain" description="HTH myb-type" evidence="3">
    <location>
        <begin position="67"/>
        <end position="119"/>
    </location>
</feature>
<evidence type="ECO:0000259" key="3">
    <source>
        <dbReference type="PROSITE" id="PS51294"/>
    </source>
</evidence>
<dbReference type="CDD" id="cd00167">
    <property type="entry name" value="SANT"/>
    <property type="match status" value="2"/>
</dbReference>
<sequence length="119" mass="13830">MDDFSHGAIPASGPGLFSQEASQRRAWSRKEDDAIMRLVSKHGTKRWAVSGFRSGKQCRTRWLNHLDPGIKREPWSEHEENVIYEAQQRLGNKWAEIAKLLPGRTDNAIKNHWYSTMRR</sequence>
<feature type="domain" description="Myb-like" evidence="2">
    <location>
        <begin position="67"/>
        <end position="117"/>
    </location>
</feature>
<feature type="non-terminal residue" evidence="4">
    <location>
        <position position="119"/>
    </location>
</feature>
<dbReference type="InterPro" id="IPR009057">
    <property type="entry name" value="Homeodomain-like_sf"/>
</dbReference>
<dbReference type="PANTHER" id="PTHR45614">
    <property type="entry name" value="MYB PROTEIN-RELATED"/>
    <property type="match status" value="1"/>
</dbReference>
<evidence type="ECO:0000313" key="4">
    <source>
        <dbReference type="EMBL" id="EGB11862.1"/>
    </source>
</evidence>
<feature type="domain" description="HTH myb-type" evidence="3">
    <location>
        <begin position="23"/>
        <end position="66"/>
    </location>
</feature>
<dbReference type="PROSITE" id="PS51294">
    <property type="entry name" value="HTH_MYB"/>
    <property type="match status" value="2"/>
</dbReference>
<evidence type="ECO:0000313" key="5">
    <source>
        <dbReference type="Proteomes" id="UP000002729"/>
    </source>
</evidence>
<dbReference type="eggNOG" id="KOG0048">
    <property type="taxonomic scope" value="Eukaryota"/>
</dbReference>
<dbReference type="GO" id="GO:0005634">
    <property type="term" value="C:nucleus"/>
    <property type="evidence" value="ECO:0007669"/>
    <property type="project" value="TreeGrafter"/>
</dbReference>
<dbReference type="AlphaFoldDB" id="F0XZ12"/>
<dbReference type="Proteomes" id="UP000002729">
    <property type="component" value="Unassembled WGS sequence"/>
</dbReference>
<keyword evidence="5" id="KW-1185">Reference proteome</keyword>
<organism evidence="5">
    <name type="scientific">Aureococcus anophagefferens</name>
    <name type="common">Harmful bloom alga</name>
    <dbReference type="NCBI Taxonomy" id="44056"/>
    <lineage>
        <taxon>Eukaryota</taxon>
        <taxon>Sar</taxon>
        <taxon>Stramenopiles</taxon>
        <taxon>Ochrophyta</taxon>
        <taxon>Pelagophyceae</taxon>
        <taxon>Pelagomonadales</taxon>
        <taxon>Pelagomonadaceae</taxon>
        <taxon>Aureococcus</taxon>
    </lineage>
</organism>
<dbReference type="Pfam" id="PF00249">
    <property type="entry name" value="Myb_DNA-binding"/>
    <property type="match status" value="2"/>
</dbReference>
<name>F0XZ12_AURAN</name>
<dbReference type="SMART" id="SM00717">
    <property type="entry name" value="SANT"/>
    <property type="match status" value="2"/>
</dbReference>
<dbReference type="OrthoDB" id="2143914at2759"/>
<dbReference type="Gene3D" id="1.10.10.60">
    <property type="entry name" value="Homeodomain-like"/>
    <property type="match status" value="2"/>
</dbReference>
<evidence type="ECO:0000259" key="2">
    <source>
        <dbReference type="PROSITE" id="PS50090"/>
    </source>
</evidence>
<dbReference type="RefSeq" id="XP_009032981.1">
    <property type="nucleotide sequence ID" value="XM_009034733.1"/>
</dbReference>
<dbReference type="InterPro" id="IPR050560">
    <property type="entry name" value="MYB_TF"/>
</dbReference>
<dbReference type="SUPFAM" id="SSF46689">
    <property type="entry name" value="Homeodomain-like"/>
    <property type="match status" value="1"/>
</dbReference>
<dbReference type="KEGG" id="aaf:AURANDRAFT_20508"/>
<feature type="region of interest" description="Disordered" evidence="1">
    <location>
        <begin position="1"/>
        <end position="24"/>
    </location>
</feature>
<dbReference type="PROSITE" id="PS50090">
    <property type="entry name" value="MYB_LIKE"/>
    <property type="match status" value="2"/>
</dbReference>
<protein>
    <submittedName>
        <fullName evidence="4">Uncharacterized protein</fullName>
    </submittedName>
</protein>
<gene>
    <name evidence="4" type="ORF">AURANDRAFT_20508</name>
</gene>
<dbReference type="InterPro" id="IPR001005">
    <property type="entry name" value="SANT/Myb"/>
</dbReference>